<evidence type="ECO:0000313" key="1">
    <source>
        <dbReference type="EMBL" id="MBO0947553.1"/>
    </source>
</evidence>
<organism evidence="1 2">
    <name type="scientific">Fibrella forsythiae</name>
    <dbReference type="NCBI Taxonomy" id="2817061"/>
    <lineage>
        <taxon>Bacteria</taxon>
        <taxon>Pseudomonadati</taxon>
        <taxon>Bacteroidota</taxon>
        <taxon>Cytophagia</taxon>
        <taxon>Cytophagales</taxon>
        <taxon>Spirosomataceae</taxon>
        <taxon>Fibrella</taxon>
    </lineage>
</organism>
<sequence length="86" mass="9782">MAAKKQKKDLKVDAQLRQITLAVGRDSSGVVCRIIRKLDVGLVLQRQPYVSPIDGWRQEYPDLPIDPDNSLWLLNTIKNSPAEWPD</sequence>
<gene>
    <name evidence="1" type="ORF">J2I46_03105</name>
</gene>
<evidence type="ECO:0000313" key="2">
    <source>
        <dbReference type="Proteomes" id="UP000664628"/>
    </source>
</evidence>
<comment type="caution">
    <text evidence="1">The sequence shown here is derived from an EMBL/GenBank/DDBJ whole genome shotgun (WGS) entry which is preliminary data.</text>
</comment>
<proteinExistence type="predicted"/>
<keyword evidence="2" id="KW-1185">Reference proteome</keyword>
<dbReference type="EMBL" id="JAFMYW010000001">
    <property type="protein sequence ID" value="MBO0947553.1"/>
    <property type="molecule type" value="Genomic_DNA"/>
</dbReference>
<dbReference type="Proteomes" id="UP000664628">
    <property type="component" value="Unassembled WGS sequence"/>
</dbReference>
<reference evidence="1 2" key="1">
    <citation type="submission" date="2021-03" db="EMBL/GenBank/DDBJ databases">
        <title>Fibrella sp. HMF5405 genome sequencing and assembly.</title>
        <authorList>
            <person name="Kang H."/>
            <person name="Kim H."/>
            <person name="Bae S."/>
            <person name="Joh K."/>
        </authorList>
    </citation>
    <scope>NUCLEOTIDE SEQUENCE [LARGE SCALE GENOMIC DNA]</scope>
    <source>
        <strain evidence="1 2">HMF5405</strain>
    </source>
</reference>
<protein>
    <submittedName>
        <fullName evidence="1">Uncharacterized protein</fullName>
    </submittedName>
</protein>
<accession>A0ABS3JC41</accession>
<dbReference type="RefSeq" id="WP_207327461.1">
    <property type="nucleotide sequence ID" value="NZ_JAFMYW010000001.1"/>
</dbReference>
<name>A0ABS3JC41_9BACT</name>